<evidence type="ECO:0000313" key="4">
    <source>
        <dbReference type="Proteomes" id="UP000243451"/>
    </source>
</evidence>
<keyword evidence="4" id="KW-1185">Reference proteome</keyword>
<dbReference type="AlphaFoldDB" id="A0A2P4EUD7"/>
<dbReference type="Gene3D" id="1.10.10.10">
    <property type="entry name" value="Winged helix-like DNA-binding domain superfamily/Winged helix DNA-binding domain"/>
    <property type="match status" value="1"/>
</dbReference>
<feature type="domain" description="ANTAR" evidence="2">
    <location>
        <begin position="352"/>
        <end position="413"/>
    </location>
</feature>
<sequence>MSSALDFMLAARRSEMQGLQALSLTCALVTEVSRLVHALQRERGYSNFCLGGEADSHRESLDALSEAAAEQEIVVRRAFEQIHPESSVGADKARLFTRIAYVLHSLDGLPRLRERVRAESLSAAEATRLFSRQIAGLLAVVFDAADTAVDPRVTRALVALFNFMQGKELAGQERATGVAGFMAGYFDPAVQGKLRFLQDGQARCFESFQQAADAPSLALWQTLCADELLEQIARLRQMAERTSTEQRVQGSLGDVWFELTTQRIDAMKQIEDQLAVHLQKLCAEKIAQAQADLDNQRRLMRQLDKLDHGSADPAVKLYNVQATDFQSLPSEAPGGQVNGSLLDLLHEQTARLQQLQDELEDARQTLNERKVIERAKGLLMKQHGLNEQDAYRALQNAAMERNQRLAEVARTVLSYNDMLKGTSSTAG</sequence>
<dbReference type="Pfam" id="PF03861">
    <property type="entry name" value="ANTAR"/>
    <property type="match status" value="1"/>
</dbReference>
<dbReference type="EMBL" id="PPSK01000010">
    <property type="protein sequence ID" value="POB03050.1"/>
    <property type="molecule type" value="Genomic_DNA"/>
</dbReference>
<evidence type="ECO:0000259" key="2">
    <source>
        <dbReference type="PROSITE" id="PS50921"/>
    </source>
</evidence>
<organism evidence="3 4">
    <name type="scientific">Halopseudomonas oceani</name>
    <dbReference type="NCBI Taxonomy" id="1708783"/>
    <lineage>
        <taxon>Bacteria</taxon>
        <taxon>Pseudomonadati</taxon>
        <taxon>Pseudomonadota</taxon>
        <taxon>Gammaproteobacteria</taxon>
        <taxon>Pseudomonadales</taxon>
        <taxon>Pseudomonadaceae</taxon>
        <taxon>Halopseudomonas</taxon>
    </lineage>
</organism>
<accession>A0A2P4EUD7</accession>
<dbReference type="GO" id="GO:0003723">
    <property type="term" value="F:RNA binding"/>
    <property type="evidence" value="ECO:0007669"/>
    <property type="project" value="InterPro"/>
</dbReference>
<dbReference type="SMART" id="SM01012">
    <property type="entry name" value="ANTAR"/>
    <property type="match status" value="1"/>
</dbReference>
<dbReference type="OrthoDB" id="9782798at2"/>
<keyword evidence="1" id="KW-0175">Coiled coil</keyword>
<gene>
    <name evidence="3" type="ORF">C1949_11850</name>
</gene>
<evidence type="ECO:0000256" key="1">
    <source>
        <dbReference type="SAM" id="Coils"/>
    </source>
</evidence>
<feature type="coiled-coil region" evidence="1">
    <location>
        <begin position="338"/>
        <end position="372"/>
    </location>
</feature>
<dbReference type="Proteomes" id="UP000243451">
    <property type="component" value="Unassembled WGS sequence"/>
</dbReference>
<reference evidence="3 4" key="1">
    <citation type="submission" date="2018-01" db="EMBL/GenBank/DDBJ databases">
        <title>Draft genome of the type strain Pseudomonas oceani DSM 100277 isolated from the deep water in Okinawa trough, northwestern Pacific Ocean.</title>
        <authorList>
            <person name="Gomila M."/>
            <person name="Mulet M."/>
            <person name="Garcia-Valdes E."/>
            <person name="Lalucat J."/>
        </authorList>
    </citation>
    <scope>NUCLEOTIDE SEQUENCE [LARGE SCALE GENOMIC DNA]</scope>
    <source>
        <strain evidence="3 4">DSM 100277</strain>
    </source>
</reference>
<dbReference type="InterPro" id="IPR013587">
    <property type="entry name" value="Nitrate/nitrite_sensing"/>
</dbReference>
<comment type="caution">
    <text evidence="3">The sequence shown here is derived from an EMBL/GenBank/DDBJ whole genome shotgun (WGS) entry which is preliminary data.</text>
</comment>
<dbReference type="InterPro" id="IPR036388">
    <property type="entry name" value="WH-like_DNA-bd_sf"/>
</dbReference>
<proteinExistence type="predicted"/>
<protein>
    <submittedName>
        <fullName evidence="3">Transcription antitermination regulator</fullName>
    </submittedName>
</protein>
<dbReference type="PROSITE" id="PS50921">
    <property type="entry name" value="ANTAR"/>
    <property type="match status" value="1"/>
</dbReference>
<dbReference type="InterPro" id="IPR005561">
    <property type="entry name" value="ANTAR"/>
</dbReference>
<name>A0A2P4EUD7_9GAMM</name>
<dbReference type="RefSeq" id="WP_104738672.1">
    <property type="nucleotide sequence ID" value="NZ_BMHR01000010.1"/>
</dbReference>
<evidence type="ECO:0000313" key="3">
    <source>
        <dbReference type="EMBL" id="POB03050.1"/>
    </source>
</evidence>
<dbReference type="InterPro" id="IPR011006">
    <property type="entry name" value="CheY-like_superfamily"/>
</dbReference>
<dbReference type="Pfam" id="PF08376">
    <property type="entry name" value="NIT"/>
    <property type="match status" value="1"/>
</dbReference>
<dbReference type="SUPFAM" id="SSF52172">
    <property type="entry name" value="CheY-like"/>
    <property type="match status" value="1"/>
</dbReference>